<dbReference type="InterPro" id="IPR047666">
    <property type="entry name" value="ANR_neg_reg"/>
</dbReference>
<evidence type="ECO:0000313" key="1">
    <source>
        <dbReference type="EMBL" id="TPV33678.1"/>
    </source>
</evidence>
<comment type="caution">
    <text evidence="1">The sequence shown here is derived from an EMBL/GenBank/DDBJ whole genome shotgun (WGS) entry which is preliminary data.</text>
</comment>
<organism evidence="1 2">
    <name type="scientific">Pantoea anthophila</name>
    <dbReference type="NCBI Taxonomy" id="470931"/>
    <lineage>
        <taxon>Bacteria</taxon>
        <taxon>Pseudomonadati</taxon>
        <taxon>Pseudomonadota</taxon>
        <taxon>Gammaproteobacteria</taxon>
        <taxon>Enterobacterales</taxon>
        <taxon>Erwiniaceae</taxon>
        <taxon>Pantoea</taxon>
    </lineage>
</organism>
<sequence>MNPSVSMAKINRNDRYNSVAESAARAERSGQYEQASKLWRKAIKLARKEINACWSAHRAELCKSIIRNGWS</sequence>
<dbReference type="NCBIfam" id="NF033650">
    <property type="entry name" value="ANR_neg_reg"/>
    <property type="match status" value="1"/>
</dbReference>
<dbReference type="RefSeq" id="WP_140922850.1">
    <property type="nucleotide sequence ID" value="NZ_VHIZ01000009.1"/>
</dbReference>
<reference evidence="1 2" key="1">
    <citation type="submission" date="2019-06" db="EMBL/GenBank/DDBJ databases">
        <title>Taxogenomics and systematics of the genus Pantoea.</title>
        <authorList>
            <person name="Tambong J.T."/>
        </authorList>
    </citation>
    <scope>NUCLEOTIDE SEQUENCE [LARGE SCALE GENOMIC DNA]</scope>
    <source>
        <strain evidence="1 2">LMG 2558</strain>
    </source>
</reference>
<dbReference type="Proteomes" id="UP000316142">
    <property type="component" value="Unassembled WGS sequence"/>
</dbReference>
<protein>
    <submittedName>
        <fullName evidence="1">ANR family transcriptional regulator</fullName>
    </submittedName>
</protein>
<proteinExistence type="predicted"/>
<name>A0ABY2ZGC1_9GAMM</name>
<evidence type="ECO:0000313" key="2">
    <source>
        <dbReference type="Proteomes" id="UP000316142"/>
    </source>
</evidence>
<gene>
    <name evidence="1" type="ORF">FJW00_01130</name>
</gene>
<keyword evidence="2" id="KW-1185">Reference proteome</keyword>
<accession>A0ABY2ZGC1</accession>
<dbReference type="EMBL" id="VHIZ01000009">
    <property type="protein sequence ID" value="TPV33678.1"/>
    <property type="molecule type" value="Genomic_DNA"/>
</dbReference>